<evidence type="ECO:0000256" key="8">
    <source>
        <dbReference type="SAM" id="MobiDB-lite"/>
    </source>
</evidence>
<keyword evidence="6 9" id="KW-0472">Membrane</keyword>
<dbReference type="InterPro" id="IPR026612">
    <property type="entry name" value="STRA6-like"/>
</dbReference>
<feature type="transmembrane region" description="Helical" evidence="9">
    <location>
        <begin position="413"/>
        <end position="438"/>
    </location>
</feature>
<evidence type="ECO:0000313" key="11">
    <source>
        <dbReference type="RefSeq" id="XP_005109068.2"/>
    </source>
</evidence>
<proteinExistence type="predicted"/>
<dbReference type="Pfam" id="PF14752">
    <property type="entry name" value="RBP_receptor"/>
    <property type="match status" value="1"/>
</dbReference>
<evidence type="ECO:0000256" key="3">
    <source>
        <dbReference type="ARBA" id="ARBA00022475"/>
    </source>
</evidence>
<keyword evidence="4 9" id="KW-0812">Transmembrane</keyword>
<organism evidence="10 11">
    <name type="scientific">Aplysia californica</name>
    <name type="common">California sea hare</name>
    <dbReference type="NCBI Taxonomy" id="6500"/>
    <lineage>
        <taxon>Eukaryota</taxon>
        <taxon>Metazoa</taxon>
        <taxon>Spiralia</taxon>
        <taxon>Lophotrochozoa</taxon>
        <taxon>Mollusca</taxon>
        <taxon>Gastropoda</taxon>
        <taxon>Heterobranchia</taxon>
        <taxon>Euthyneura</taxon>
        <taxon>Tectipleura</taxon>
        <taxon>Aplysiida</taxon>
        <taxon>Aplysioidea</taxon>
        <taxon>Aplysiidae</taxon>
        <taxon>Aplysia</taxon>
    </lineage>
</organism>
<sequence length="731" mass="83410">METAGLLNALFKYIKGDPVERNKTEVEPETCSNLLIKETLFYQLCLIPSVVIVLILCCTQKRRNLVLHLLKGRPGLVYPMDLTRRSHRISYACAFGSTVYLIVAGIFSNFRAFHFDGPLVLNTVILLISVLIFGIVYLPVFLCLTLGSIYGFVLGAAYTWMLTAVQLIRMSQCDYDKKTRIVLIMRNLPPCLCLFYLSCSLFGRTVQAFRSRQFGVGTIERRVQDEKMEDILESTPGKRVRILLTPSRRLEKKPEASSRLLTVVQELTYRWEPDFKYSARILSTLMVGMMVLYSIAFASIEASVSTLRGFKQYSSVLYLQRVVVASSEEEREGHRGQEEALDTFADYFSGAIIGSECLSFVLGAYGILRMFTGYRTTMYRLYRGEMKAFTQGMSNTALLVSCLKYSGFQVASIAWGFFVQSLFFVAVFGLISLAIGGYSDWIVDLFLQLWPIPLWTLIIYVLQFFLSKFFFLQDRGDFLAFDNRRALFLFSYFVFFFNIFLGLFSTVLRLLKGMVIGVLTVPRLDHSTLPLAFVHWDRGYKAYIGFMQVECSQTHPVMVSFIRLLILLSRERKNLERRSGEVSKARGHRSLPELRDREKSRKQHAAVFHWHVTYTLINNPDLRVERRGYFQTVKKARQLGVRIPTGDVINVPDSDLLREAKLEHKRARRGLLSRVADRLVAVRLILKKNSQDGTAHKRDGSGFETQTGTGEGARGEIDEIEIEIEGGGSDR</sequence>
<accession>A0ABM0K595</accession>
<feature type="region of interest" description="Disordered" evidence="8">
    <location>
        <begin position="691"/>
        <end position="731"/>
    </location>
</feature>
<gene>
    <name evidence="11" type="primary">LOC101853733</name>
</gene>
<evidence type="ECO:0000256" key="4">
    <source>
        <dbReference type="ARBA" id="ARBA00022692"/>
    </source>
</evidence>
<reference evidence="11" key="1">
    <citation type="submission" date="2025-08" db="UniProtKB">
        <authorList>
            <consortium name="RefSeq"/>
        </authorList>
    </citation>
    <scope>IDENTIFICATION</scope>
</reference>
<dbReference type="PANTHER" id="PTHR21444">
    <property type="entry name" value="COILED-COIL DOMAIN-CONTAINING PROTEIN 180"/>
    <property type="match status" value="1"/>
</dbReference>
<evidence type="ECO:0000313" key="10">
    <source>
        <dbReference type="Proteomes" id="UP000694888"/>
    </source>
</evidence>
<keyword evidence="7" id="KW-0675">Receptor</keyword>
<feature type="region of interest" description="Disordered" evidence="8">
    <location>
        <begin position="578"/>
        <end position="598"/>
    </location>
</feature>
<feature type="transmembrane region" description="Helical" evidence="9">
    <location>
        <begin position="486"/>
        <end position="508"/>
    </location>
</feature>
<dbReference type="RefSeq" id="XP_005109068.2">
    <property type="nucleotide sequence ID" value="XM_005109011.3"/>
</dbReference>
<feature type="transmembrane region" description="Helical" evidence="9">
    <location>
        <begin position="89"/>
        <end position="107"/>
    </location>
</feature>
<feature type="transmembrane region" description="Helical" evidence="9">
    <location>
        <begin position="445"/>
        <end position="466"/>
    </location>
</feature>
<feature type="transmembrane region" description="Helical" evidence="9">
    <location>
        <begin position="181"/>
        <end position="203"/>
    </location>
</feature>
<evidence type="ECO:0000256" key="6">
    <source>
        <dbReference type="ARBA" id="ARBA00023136"/>
    </source>
</evidence>
<keyword evidence="2" id="KW-0813">Transport</keyword>
<evidence type="ECO:0000256" key="5">
    <source>
        <dbReference type="ARBA" id="ARBA00022989"/>
    </source>
</evidence>
<evidence type="ECO:0000256" key="9">
    <source>
        <dbReference type="SAM" id="Phobius"/>
    </source>
</evidence>
<keyword evidence="3" id="KW-1003">Cell membrane</keyword>
<protein>
    <submittedName>
        <fullName evidence="11">Stimulated by retinoic acid gene 6 protein-like</fullName>
    </submittedName>
</protein>
<evidence type="ECO:0000256" key="7">
    <source>
        <dbReference type="ARBA" id="ARBA00023170"/>
    </source>
</evidence>
<evidence type="ECO:0000256" key="1">
    <source>
        <dbReference type="ARBA" id="ARBA00004651"/>
    </source>
</evidence>
<dbReference type="Proteomes" id="UP000694888">
    <property type="component" value="Unplaced"/>
</dbReference>
<feature type="transmembrane region" description="Helical" evidence="9">
    <location>
        <begin position="279"/>
        <end position="300"/>
    </location>
</feature>
<dbReference type="PANTHER" id="PTHR21444:SF15">
    <property type="entry name" value="RECEPTOR FOR RETINOL UPTAKE STRA6"/>
    <property type="match status" value="1"/>
</dbReference>
<name>A0ABM0K595_APLCA</name>
<keyword evidence="10" id="KW-1185">Reference proteome</keyword>
<feature type="transmembrane region" description="Helical" evidence="9">
    <location>
        <begin position="40"/>
        <end position="59"/>
    </location>
</feature>
<dbReference type="GeneID" id="101853733"/>
<evidence type="ECO:0000256" key="2">
    <source>
        <dbReference type="ARBA" id="ARBA00022448"/>
    </source>
</evidence>
<feature type="transmembrane region" description="Helical" evidence="9">
    <location>
        <begin position="149"/>
        <end position="169"/>
    </location>
</feature>
<feature type="transmembrane region" description="Helical" evidence="9">
    <location>
        <begin position="347"/>
        <end position="368"/>
    </location>
</feature>
<comment type="subcellular location">
    <subcellularLocation>
        <location evidence="1">Cell membrane</location>
        <topology evidence="1">Multi-pass membrane protein</topology>
    </subcellularLocation>
</comment>
<keyword evidence="5 9" id="KW-1133">Transmembrane helix</keyword>
<feature type="transmembrane region" description="Helical" evidence="9">
    <location>
        <begin position="119"/>
        <end position="142"/>
    </location>
</feature>